<dbReference type="PROSITE" id="PS50928">
    <property type="entry name" value="ABC_TM1"/>
    <property type="match status" value="1"/>
</dbReference>
<keyword evidence="5 7" id="KW-1133">Transmembrane helix</keyword>
<feature type="transmembrane region" description="Helical" evidence="7">
    <location>
        <begin position="30"/>
        <end position="52"/>
    </location>
</feature>
<keyword evidence="3" id="KW-1003">Cell membrane</keyword>
<feature type="transmembrane region" description="Helical" evidence="7">
    <location>
        <begin position="94"/>
        <end position="116"/>
    </location>
</feature>
<feature type="transmembrane region" description="Helical" evidence="7">
    <location>
        <begin position="282"/>
        <end position="304"/>
    </location>
</feature>
<name>A0A2K2FG15_9CLOT</name>
<evidence type="ECO:0000256" key="6">
    <source>
        <dbReference type="ARBA" id="ARBA00023136"/>
    </source>
</evidence>
<comment type="subcellular location">
    <subcellularLocation>
        <location evidence="1 7">Cell membrane</location>
        <topology evidence="1 7">Multi-pass membrane protein</topology>
    </subcellularLocation>
</comment>
<dbReference type="EMBL" id="NIOJ01000034">
    <property type="protein sequence ID" value="PNT97696.1"/>
    <property type="molecule type" value="Genomic_DNA"/>
</dbReference>
<sequence length="332" mass="37174">MKSIKGAVSGSEKKPISLLKWLRSDKGQRLLVILTFSFVPVLLLLVFTYIPFSKMVQFSFYDMKYIGKREFVGLKNYQEIFTRKDIFSALKLSLYYMGASFVQLALALYFATLLSFKTKGGNFFKGAIFFPYLVSGIAVGFMFKFFFTRGFVFDSILSWIGISIDSLPYWLQDTAVNNIALAGTSVWRYMGQNMTLFIGAIQSVDPQLYESAKLDGAGKWQQFRYIILPSIKTIVVLNMILSISGSLSAFEPPYVITGGTFGTATYFLMMHKIAHEYQKVGLASAMAIVLFAMIILVTVIQQLISKALNDGDENFGAKTRKSLIKGVKGVSM</sequence>
<reference evidence="9 10" key="1">
    <citation type="submission" date="2017-06" db="EMBL/GenBank/DDBJ databases">
        <title>Investigating the central metabolism of Clostridium thermosuccinogenes.</title>
        <authorList>
            <person name="Koendjbiharie J.G."/>
            <person name="van Kranenburg R."/>
        </authorList>
    </citation>
    <scope>NUCLEOTIDE SEQUENCE [LARGE SCALE GENOMIC DNA]</scope>
    <source>
        <strain evidence="9 10">DSM 5806</strain>
    </source>
</reference>
<dbReference type="OrthoDB" id="145927at2"/>
<evidence type="ECO:0000256" key="3">
    <source>
        <dbReference type="ARBA" id="ARBA00022475"/>
    </source>
</evidence>
<keyword evidence="2 7" id="KW-0813">Transport</keyword>
<gene>
    <name evidence="9" type="ORF">CDQ84_12640</name>
</gene>
<evidence type="ECO:0000256" key="4">
    <source>
        <dbReference type="ARBA" id="ARBA00022692"/>
    </source>
</evidence>
<dbReference type="PANTHER" id="PTHR30193:SF37">
    <property type="entry name" value="INNER MEMBRANE ABC TRANSPORTER PERMEASE PROTEIN YCJO"/>
    <property type="match status" value="1"/>
</dbReference>
<evidence type="ECO:0000256" key="7">
    <source>
        <dbReference type="RuleBase" id="RU363032"/>
    </source>
</evidence>
<dbReference type="Proteomes" id="UP000236151">
    <property type="component" value="Unassembled WGS sequence"/>
</dbReference>
<dbReference type="InterPro" id="IPR000515">
    <property type="entry name" value="MetI-like"/>
</dbReference>
<evidence type="ECO:0000256" key="1">
    <source>
        <dbReference type="ARBA" id="ARBA00004651"/>
    </source>
</evidence>
<dbReference type="Gene3D" id="1.10.3720.10">
    <property type="entry name" value="MetI-like"/>
    <property type="match status" value="1"/>
</dbReference>
<protein>
    <submittedName>
        <fullName evidence="9">Sugar ABC transporter permease</fullName>
    </submittedName>
</protein>
<dbReference type="Pfam" id="PF00528">
    <property type="entry name" value="BPD_transp_1"/>
    <property type="match status" value="1"/>
</dbReference>
<accession>A0A2K2FG15</accession>
<evidence type="ECO:0000313" key="9">
    <source>
        <dbReference type="EMBL" id="PNT97696.1"/>
    </source>
</evidence>
<comment type="similarity">
    <text evidence="7">Belongs to the binding-protein-dependent transport system permease family.</text>
</comment>
<proteinExistence type="inferred from homology"/>
<dbReference type="GO" id="GO:0005886">
    <property type="term" value="C:plasma membrane"/>
    <property type="evidence" value="ECO:0007669"/>
    <property type="project" value="UniProtKB-SubCell"/>
</dbReference>
<feature type="transmembrane region" description="Helical" evidence="7">
    <location>
        <begin position="128"/>
        <end position="147"/>
    </location>
</feature>
<keyword evidence="10" id="KW-1185">Reference proteome</keyword>
<feature type="transmembrane region" description="Helical" evidence="7">
    <location>
        <begin position="253"/>
        <end position="270"/>
    </location>
</feature>
<evidence type="ECO:0000256" key="2">
    <source>
        <dbReference type="ARBA" id="ARBA00022448"/>
    </source>
</evidence>
<dbReference type="CDD" id="cd06261">
    <property type="entry name" value="TM_PBP2"/>
    <property type="match status" value="1"/>
</dbReference>
<evidence type="ECO:0000313" key="10">
    <source>
        <dbReference type="Proteomes" id="UP000236151"/>
    </source>
</evidence>
<feature type="domain" description="ABC transmembrane type-1" evidence="8">
    <location>
        <begin position="89"/>
        <end position="301"/>
    </location>
</feature>
<dbReference type="GO" id="GO:0055085">
    <property type="term" value="P:transmembrane transport"/>
    <property type="evidence" value="ECO:0007669"/>
    <property type="project" value="InterPro"/>
</dbReference>
<keyword evidence="4 7" id="KW-0812">Transmembrane</keyword>
<comment type="caution">
    <text evidence="9">The sequence shown here is derived from an EMBL/GenBank/DDBJ whole genome shotgun (WGS) entry which is preliminary data.</text>
</comment>
<dbReference type="PANTHER" id="PTHR30193">
    <property type="entry name" value="ABC TRANSPORTER PERMEASE PROTEIN"/>
    <property type="match status" value="1"/>
</dbReference>
<dbReference type="AlphaFoldDB" id="A0A2K2FG15"/>
<dbReference type="InterPro" id="IPR051393">
    <property type="entry name" value="ABC_transporter_permease"/>
</dbReference>
<evidence type="ECO:0000256" key="5">
    <source>
        <dbReference type="ARBA" id="ARBA00022989"/>
    </source>
</evidence>
<organism evidence="9 10">
    <name type="scientific">Clostridium thermosuccinogenes</name>
    <dbReference type="NCBI Taxonomy" id="84032"/>
    <lineage>
        <taxon>Bacteria</taxon>
        <taxon>Bacillati</taxon>
        <taxon>Bacillota</taxon>
        <taxon>Clostridia</taxon>
        <taxon>Eubacteriales</taxon>
        <taxon>Clostridiaceae</taxon>
        <taxon>Clostridium</taxon>
    </lineage>
</organism>
<dbReference type="InterPro" id="IPR035906">
    <property type="entry name" value="MetI-like_sf"/>
</dbReference>
<dbReference type="RefSeq" id="WP_103082092.1">
    <property type="nucleotide sequence ID" value="NZ_NIOJ01000034.1"/>
</dbReference>
<dbReference type="KEGG" id="cthd:CDO33_11700"/>
<evidence type="ECO:0000259" key="8">
    <source>
        <dbReference type="PROSITE" id="PS50928"/>
    </source>
</evidence>
<dbReference type="SUPFAM" id="SSF161098">
    <property type="entry name" value="MetI-like"/>
    <property type="match status" value="1"/>
</dbReference>
<keyword evidence="6 7" id="KW-0472">Membrane</keyword>